<dbReference type="EMBL" id="QPJK01000009">
    <property type="protein sequence ID" value="RCW67398.1"/>
    <property type="molecule type" value="Genomic_DNA"/>
</dbReference>
<reference evidence="11 12" key="1">
    <citation type="submission" date="2018-07" db="EMBL/GenBank/DDBJ databases">
        <title>Genomic Encyclopedia of Type Strains, Phase IV (KMG-IV): sequencing the most valuable type-strain genomes for metagenomic binning, comparative biology and taxonomic classification.</title>
        <authorList>
            <person name="Goeker M."/>
        </authorList>
    </citation>
    <scope>NUCLEOTIDE SEQUENCE [LARGE SCALE GENOMIC DNA]</scope>
    <source>
        <strain evidence="11 12">DSM 21634</strain>
    </source>
</reference>
<comment type="similarity">
    <text evidence="8 9">Belongs to the TRAP transporter small permease family.</text>
</comment>
<evidence type="ECO:0000256" key="8">
    <source>
        <dbReference type="ARBA" id="ARBA00038436"/>
    </source>
</evidence>
<feature type="transmembrane region" description="Helical" evidence="9">
    <location>
        <begin position="102"/>
        <end position="123"/>
    </location>
</feature>
<dbReference type="InterPro" id="IPR055348">
    <property type="entry name" value="DctQ"/>
</dbReference>
<name>A0A368XK35_9BURK</name>
<keyword evidence="4 9" id="KW-0997">Cell inner membrane</keyword>
<dbReference type="GO" id="GO:0015740">
    <property type="term" value="P:C4-dicarboxylate transport"/>
    <property type="evidence" value="ECO:0007669"/>
    <property type="project" value="TreeGrafter"/>
</dbReference>
<dbReference type="PANTHER" id="PTHR35011:SF11">
    <property type="entry name" value="TRAP TRANSPORTER SMALL PERMEASE PROTEIN"/>
    <property type="match status" value="1"/>
</dbReference>
<organism evidence="11 12">
    <name type="scientific">Pseudorhodoferax soli</name>
    <dbReference type="NCBI Taxonomy" id="545864"/>
    <lineage>
        <taxon>Bacteria</taxon>
        <taxon>Pseudomonadati</taxon>
        <taxon>Pseudomonadota</taxon>
        <taxon>Betaproteobacteria</taxon>
        <taxon>Burkholderiales</taxon>
        <taxon>Comamonadaceae</taxon>
    </lineage>
</organism>
<keyword evidence="7 9" id="KW-0472">Membrane</keyword>
<evidence type="ECO:0000256" key="1">
    <source>
        <dbReference type="ARBA" id="ARBA00004429"/>
    </source>
</evidence>
<comment type="caution">
    <text evidence="11">The sequence shown here is derived from an EMBL/GenBank/DDBJ whole genome shotgun (WGS) entry which is preliminary data.</text>
</comment>
<feature type="transmembrane region" description="Helical" evidence="9">
    <location>
        <begin position="30"/>
        <end position="48"/>
    </location>
</feature>
<comment type="subcellular location">
    <subcellularLocation>
        <location evidence="1 9">Cell inner membrane</location>
        <topology evidence="1 9">Multi-pass membrane protein</topology>
    </subcellularLocation>
</comment>
<dbReference type="Pfam" id="PF04290">
    <property type="entry name" value="DctQ"/>
    <property type="match status" value="1"/>
</dbReference>
<dbReference type="PANTHER" id="PTHR35011">
    <property type="entry name" value="2,3-DIKETO-L-GULONATE TRAP TRANSPORTER SMALL PERMEASE PROTEIN YIAM"/>
    <property type="match status" value="1"/>
</dbReference>
<dbReference type="AlphaFoldDB" id="A0A368XK35"/>
<evidence type="ECO:0000256" key="4">
    <source>
        <dbReference type="ARBA" id="ARBA00022519"/>
    </source>
</evidence>
<comment type="function">
    <text evidence="9">Part of the tripartite ATP-independent periplasmic (TRAP) transport system.</text>
</comment>
<comment type="subunit">
    <text evidence="9">The complex comprises the extracytoplasmic solute receptor protein and the two transmembrane proteins.</text>
</comment>
<gene>
    <name evidence="11" type="ORF">DES41_109121</name>
</gene>
<keyword evidence="3" id="KW-1003">Cell membrane</keyword>
<evidence type="ECO:0000256" key="5">
    <source>
        <dbReference type="ARBA" id="ARBA00022692"/>
    </source>
</evidence>
<dbReference type="RefSeq" id="WP_114470912.1">
    <property type="nucleotide sequence ID" value="NZ_QPJK01000009.1"/>
</dbReference>
<evidence type="ECO:0000256" key="2">
    <source>
        <dbReference type="ARBA" id="ARBA00022448"/>
    </source>
</evidence>
<evidence type="ECO:0000259" key="10">
    <source>
        <dbReference type="Pfam" id="PF04290"/>
    </source>
</evidence>
<evidence type="ECO:0000256" key="9">
    <source>
        <dbReference type="RuleBase" id="RU369079"/>
    </source>
</evidence>
<keyword evidence="5 9" id="KW-0812">Transmembrane</keyword>
<dbReference type="InterPro" id="IPR007387">
    <property type="entry name" value="TRAP_DctQ"/>
</dbReference>
<dbReference type="GO" id="GO:0005886">
    <property type="term" value="C:plasma membrane"/>
    <property type="evidence" value="ECO:0007669"/>
    <property type="project" value="UniProtKB-SubCell"/>
</dbReference>
<feature type="domain" description="Tripartite ATP-independent periplasmic transporters DctQ component" evidence="10">
    <location>
        <begin position="41"/>
        <end position="163"/>
    </location>
</feature>
<evidence type="ECO:0000256" key="6">
    <source>
        <dbReference type="ARBA" id="ARBA00022989"/>
    </source>
</evidence>
<feature type="transmembrane region" description="Helical" evidence="9">
    <location>
        <begin position="143"/>
        <end position="161"/>
    </location>
</feature>
<accession>A0A368XK35</accession>
<keyword evidence="12" id="KW-1185">Reference proteome</keyword>
<dbReference type="OrthoDB" id="2085311at2"/>
<sequence length="188" mass="21218">MSEQKIIDDDGHFHAEDEEVDLSGTIAEGWVALALFWLLGATVLYQFVTRYVLNDSAAWTEEVARYMLIGVVFIGAAIGVRKNNHIQVDFFYRHMPAAMGRWLSRVVDVVRIAFFVAAAVMTVQMMEKIGSNTRMTVVDAPMNIVYAMCCIGFAAMAWRSLQVARIHWARGYSVLERPESTIEDNQTC</sequence>
<keyword evidence="2 9" id="KW-0813">Transport</keyword>
<proteinExistence type="inferred from homology"/>
<evidence type="ECO:0000256" key="7">
    <source>
        <dbReference type="ARBA" id="ARBA00023136"/>
    </source>
</evidence>
<feature type="transmembrane region" description="Helical" evidence="9">
    <location>
        <begin position="63"/>
        <end position="81"/>
    </location>
</feature>
<evidence type="ECO:0000313" key="12">
    <source>
        <dbReference type="Proteomes" id="UP000252884"/>
    </source>
</evidence>
<keyword evidence="6 9" id="KW-1133">Transmembrane helix</keyword>
<evidence type="ECO:0000256" key="3">
    <source>
        <dbReference type="ARBA" id="ARBA00022475"/>
    </source>
</evidence>
<dbReference type="Proteomes" id="UP000252884">
    <property type="component" value="Unassembled WGS sequence"/>
</dbReference>
<dbReference type="GO" id="GO:0022857">
    <property type="term" value="F:transmembrane transporter activity"/>
    <property type="evidence" value="ECO:0007669"/>
    <property type="project" value="UniProtKB-UniRule"/>
</dbReference>
<evidence type="ECO:0000313" key="11">
    <source>
        <dbReference type="EMBL" id="RCW67398.1"/>
    </source>
</evidence>
<protein>
    <recommendedName>
        <fullName evidence="9">TRAP transporter small permease protein</fullName>
    </recommendedName>
</protein>